<keyword evidence="1" id="KW-0732">Signal</keyword>
<sequence>MQLSKVLFVAFTLVGSISAAPMSTEEVDAGLFTSLDGVWASYGYDEKKRLKRAAHNVIKLAKKDPEEVDAGLFTSLDGVWASYGYDE</sequence>
<evidence type="ECO:0000313" key="2">
    <source>
        <dbReference type="EMBL" id="TRX87844.1"/>
    </source>
</evidence>
<comment type="caution">
    <text evidence="2">The sequence shown here is derived from an EMBL/GenBank/DDBJ whole genome shotgun (WGS) entry which is preliminary data.</text>
</comment>
<name>A0A553HIQ9_9PEZI</name>
<dbReference type="EMBL" id="VFLP01000115">
    <property type="protein sequence ID" value="TRX87844.1"/>
    <property type="molecule type" value="Genomic_DNA"/>
</dbReference>
<organism evidence="2 3">
    <name type="scientific">Xylaria flabelliformis</name>
    <dbReference type="NCBI Taxonomy" id="2512241"/>
    <lineage>
        <taxon>Eukaryota</taxon>
        <taxon>Fungi</taxon>
        <taxon>Dikarya</taxon>
        <taxon>Ascomycota</taxon>
        <taxon>Pezizomycotina</taxon>
        <taxon>Sordariomycetes</taxon>
        <taxon>Xylariomycetidae</taxon>
        <taxon>Xylariales</taxon>
        <taxon>Xylariaceae</taxon>
        <taxon>Xylaria</taxon>
    </lineage>
</organism>
<evidence type="ECO:0000256" key="1">
    <source>
        <dbReference type="SAM" id="SignalP"/>
    </source>
</evidence>
<dbReference type="OrthoDB" id="15304at2759"/>
<protein>
    <submittedName>
        <fullName evidence="2">Uncharacterized protein</fullName>
    </submittedName>
</protein>
<gene>
    <name evidence="2" type="ORF">FHL15_011262</name>
</gene>
<evidence type="ECO:0000313" key="3">
    <source>
        <dbReference type="Proteomes" id="UP000319160"/>
    </source>
</evidence>
<keyword evidence="3" id="KW-1185">Reference proteome</keyword>
<proteinExistence type="predicted"/>
<dbReference type="AlphaFoldDB" id="A0A553HIQ9"/>
<feature type="signal peptide" evidence="1">
    <location>
        <begin position="1"/>
        <end position="19"/>
    </location>
</feature>
<dbReference type="Proteomes" id="UP000319160">
    <property type="component" value="Unassembled WGS sequence"/>
</dbReference>
<accession>A0A553HIQ9</accession>
<reference evidence="3" key="1">
    <citation type="submission" date="2019-06" db="EMBL/GenBank/DDBJ databases">
        <title>Draft genome sequence of the griseofulvin-producing fungus Xylaria cubensis strain G536.</title>
        <authorList>
            <person name="Mead M.E."/>
            <person name="Raja H.A."/>
            <person name="Steenwyk J.L."/>
            <person name="Knowles S.L."/>
            <person name="Oberlies N.H."/>
            <person name="Rokas A."/>
        </authorList>
    </citation>
    <scope>NUCLEOTIDE SEQUENCE [LARGE SCALE GENOMIC DNA]</scope>
    <source>
        <strain evidence="3">G536</strain>
    </source>
</reference>
<feature type="chain" id="PRO_5021751389" evidence="1">
    <location>
        <begin position="20"/>
        <end position="87"/>
    </location>
</feature>